<accession>A0ABT3JA31</accession>
<dbReference type="Proteomes" id="UP001207582">
    <property type="component" value="Unassembled WGS sequence"/>
</dbReference>
<reference evidence="1 2" key="1">
    <citation type="submission" date="2022-10" db="EMBL/GenBank/DDBJ databases">
        <title>Defluviimonas sp. CAU 1641 isolated from mud.</title>
        <authorList>
            <person name="Kim W."/>
        </authorList>
    </citation>
    <scope>NUCLEOTIDE SEQUENCE [LARGE SCALE GENOMIC DNA]</scope>
    <source>
        <strain evidence="1 2">CAU 1641</strain>
    </source>
</reference>
<sequence length="252" mass="28538">MILTRDSFRNYKTALMSIEGHPGSARLGEAMARGFGFPDHHALKQHFDEEDARLDWEPEVVPFEFDAFVGFNADHPRQTVLDMAMTLCFLHDGVIMIEDIGSYEEIRGGRVMLTALLPEAWKAAATTYLEEVFRHFGPRTWAFRPYTDLWTAVDDFESESLDATGTLRARSGAEPVFVPIGGRDLDLLQDHDSAGNLALNLFLESCFLRIRDSIPEDARGYFRYLAVDQAGVRAVLRCDDEDEPVEIVYLQL</sequence>
<dbReference type="EMBL" id="JAPDOG010000038">
    <property type="protein sequence ID" value="MCW3784315.1"/>
    <property type="molecule type" value="Genomic_DNA"/>
</dbReference>
<proteinExistence type="predicted"/>
<gene>
    <name evidence="1" type="ORF">OM960_22565</name>
</gene>
<evidence type="ECO:0000313" key="2">
    <source>
        <dbReference type="Proteomes" id="UP001207582"/>
    </source>
</evidence>
<dbReference type="RefSeq" id="WP_264773565.1">
    <property type="nucleotide sequence ID" value="NZ_JAPDOG010000038.1"/>
</dbReference>
<evidence type="ECO:0008006" key="3">
    <source>
        <dbReference type="Google" id="ProtNLM"/>
    </source>
</evidence>
<organism evidence="1 2">
    <name type="scientific">Defluviimonas salinarum</name>
    <dbReference type="NCBI Taxonomy" id="2992147"/>
    <lineage>
        <taxon>Bacteria</taxon>
        <taxon>Pseudomonadati</taxon>
        <taxon>Pseudomonadota</taxon>
        <taxon>Alphaproteobacteria</taxon>
        <taxon>Rhodobacterales</taxon>
        <taxon>Paracoccaceae</taxon>
        <taxon>Albidovulum</taxon>
    </lineage>
</organism>
<evidence type="ECO:0000313" key="1">
    <source>
        <dbReference type="EMBL" id="MCW3784315.1"/>
    </source>
</evidence>
<name>A0ABT3JA31_9RHOB</name>
<protein>
    <recommendedName>
        <fullName evidence="3">DUF4261 domain-containing protein</fullName>
    </recommendedName>
</protein>
<keyword evidence="2" id="KW-1185">Reference proteome</keyword>
<comment type="caution">
    <text evidence="1">The sequence shown here is derived from an EMBL/GenBank/DDBJ whole genome shotgun (WGS) entry which is preliminary data.</text>
</comment>